<protein>
    <submittedName>
        <fullName evidence="4">2-oxoacid:acceptor oxidoreductase subunit alpha</fullName>
    </submittedName>
</protein>
<comment type="caution">
    <text evidence="4">The sequence shown here is derived from an EMBL/GenBank/DDBJ whole genome shotgun (WGS) entry which is preliminary data.</text>
</comment>
<dbReference type="InterPro" id="IPR052368">
    <property type="entry name" value="2-oxoacid_oxidoreductase"/>
</dbReference>
<dbReference type="InterPro" id="IPR002880">
    <property type="entry name" value="Pyrv_Fd/Flavodoxin_OxRdtase_N"/>
</dbReference>
<reference evidence="4 5" key="1">
    <citation type="journal article" date="2017" name="ISME J.">
        <title>Energy and carbon metabolisms in a deep terrestrial subsurface fluid microbial community.</title>
        <authorList>
            <person name="Momper L."/>
            <person name="Jungbluth S.P."/>
            <person name="Lee M.D."/>
            <person name="Amend J.P."/>
        </authorList>
    </citation>
    <scope>NUCLEOTIDE SEQUENCE [LARGE SCALE GENOMIC DNA]</scope>
    <source>
        <strain evidence="4">SURF_5</strain>
    </source>
</reference>
<dbReference type="Pfam" id="PF17147">
    <property type="entry name" value="PFOR_II"/>
    <property type="match status" value="1"/>
</dbReference>
<dbReference type="CDD" id="cd07034">
    <property type="entry name" value="TPP_PYR_PFOR_IOR-alpha_like"/>
    <property type="match status" value="1"/>
</dbReference>
<dbReference type="SUPFAM" id="SSF52518">
    <property type="entry name" value="Thiamin diphosphate-binding fold (THDP-binding)"/>
    <property type="match status" value="1"/>
</dbReference>
<dbReference type="GO" id="GO:0016491">
    <property type="term" value="F:oxidoreductase activity"/>
    <property type="evidence" value="ECO:0007669"/>
    <property type="project" value="UniProtKB-KW"/>
</dbReference>
<dbReference type="EMBL" id="QZKU01000073">
    <property type="protein sequence ID" value="RJP20824.1"/>
    <property type="molecule type" value="Genomic_DNA"/>
</dbReference>
<name>A0A3A4NYI5_ABYX5</name>
<dbReference type="PANTHER" id="PTHR43088">
    <property type="entry name" value="SUBUNIT OF PYRUVATE:FLAVODOXIN OXIDOREDUCTASE-RELATED"/>
    <property type="match status" value="1"/>
</dbReference>
<dbReference type="PANTHER" id="PTHR43088:SF1">
    <property type="entry name" value="SUBUNIT OF PYRUVATE:FLAVODOXIN OXIDOREDUCTASE"/>
    <property type="match status" value="1"/>
</dbReference>
<keyword evidence="1" id="KW-0560">Oxidoreductase</keyword>
<organism evidence="4 5">
    <name type="scientific">Abyssobacteria bacterium (strain SURF_5)</name>
    <dbReference type="NCBI Taxonomy" id="2093360"/>
    <lineage>
        <taxon>Bacteria</taxon>
        <taxon>Pseudomonadati</taxon>
        <taxon>Candidatus Hydrogenedentota</taxon>
        <taxon>Candidatus Abyssobacteria</taxon>
    </lineage>
</organism>
<dbReference type="AlphaFoldDB" id="A0A3A4NYI5"/>
<sequence>MRTKKSIKTNGTARLLQGNEACVHGALLAGVRFFAGYPITPSTEIAELLAHELPRVGGVFVQMEDEIAGMGAVIGASLAGAKAMTATSGPGFSLKQENLGYASFTEVPCVIVNVMRGGPSTGLPTAVGQGDIMQARWGTHGDHPIIALAPWSVNETLRLTIQAFNFSEKYRTPVILLLDEVIGHMREKVNMPKKSAIEVVERKRPDVPAHAYQPYEMTADLVPPFADFGSGYRYHVTGLAHDQWGFPTTRPDEVKSLVSRLRDKIENNRADICLSEEYRCEDAEHILVAVGSAARSAREAVEQARKKGIKVGLIRPLTVWPFPRRLVLHYAPLARRFVVVELNLGQIVLEVERLVAGKAKVESLTRYDGELITPAEIISRLVEEE</sequence>
<evidence type="ECO:0000259" key="3">
    <source>
        <dbReference type="Pfam" id="PF17147"/>
    </source>
</evidence>
<accession>A0A3A4NYI5</accession>
<evidence type="ECO:0000313" key="4">
    <source>
        <dbReference type="EMBL" id="RJP20824.1"/>
    </source>
</evidence>
<gene>
    <name evidence="4" type="ORF">C4520_10760</name>
</gene>
<dbReference type="Pfam" id="PF01855">
    <property type="entry name" value="POR_N"/>
    <property type="match status" value="1"/>
</dbReference>
<dbReference type="SUPFAM" id="SSF52922">
    <property type="entry name" value="TK C-terminal domain-like"/>
    <property type="match status" value="1"/>
</dbReference>
<dbReference type="InterPro" id="IPR033412">
    <property type="entry name" value="PFOR_II"/>
</dbReference>
<evidence type="ECO:0000259" key="2">
    <source>
        <dbReference type="Pfam" id="PF01855"/>
    </source>
</evidence>
<proteinExistence type="predicted"/>
<evidence type="ECO:0000313" key="5">
    <source>
        <dbReference type="Proteomes" id="UP000265882"/>
    </source>
</evidence>
<dbReference type="Proteomes" id="UP000265882">
    <property type="component" value="Unassembled WGS sequence"/>
</dbReference>
<dbReference type="NCBIfam" id="NF006412">
    <property type="entry name" value="PRK08659.1"/>
    <property type="match status" value="1"/>
</dbReference>
<dbReference type="Gene3D" id="3.40.50.970">
    <property type="match status" value="1"/>
</dbReference>
<dbReference type="InterPro" id="IPR009014">
    <property type="entry name" value="Transketo_C/PFOR_II"/>
</dbReference>
<feature type="domain" description="Pyruvate flavodoxin/ferredoxin oxidoreductase pyrimidine binding" evidence="2">
    <location>
        <begin position="24"/>
        <end position="251"/>
    </location>
</feature>
<dbReference type="Gene3D" id="3.40.50.920">
    <property type="match status" value="1"/>
</dbReference>
<evidence type="ECO:0000256" key="1">
    <source>
        <dbReference type="ARBA" id="ARBA00023002"/>
    </source>
</evidence>
<feature type="domain" description="Pyruvate:ferredoxin oxidoreductase core" evidence="3">
    <location>
        <begin position="283"/>
        <end position="377"/>
    </location>
</feature>
<dbReference type="FunFam" id="3.40.50.970:FF:000022">
    <property type="entry name" value="2-oxoglutarate ferredoxin oxidoreductase alpha subunit"/>
    <property type="match status" value="1"/>
</dbReference>
<dbReference type="InterPro" id="IPR029061">
    <property type="entry name" value="THDP-binding"/>
</dbReference>